<reference evidence="14 15" key="1">
    <citation type="submission" date="2009-02" db="EMBL/GenBank/DDBJ databases">
        <title>Sequencing of the draft genome and assembly of Lutiella nitroferrum 2002.</title>
        <authorList>
            <consortium name="US DOE Joint Genome Institute (JGI-PGF)"/>
            <person name="Lucas S."/>
            <person name="Copeland A."/>
            <person name="Lapidus A."/>
            <person name="Glavina del Rio T."/>
            <person name="Tice H."/>
            <person name="Bruce D."/>
            <person name="Goodwin L."/>
            <person name="Pitluck S."/>
            <person name="Larimer F."/>
            <person name="Land M.L."/>
            <person name="Hauser L."/>
            <person name="Coates J.D."/>
        </authorList>
    </citation>
    <scope>NUCLEOTIDE SEQUENCE [LARGE SCALE GENOMIC DNA]</scope>
    <source>
        <strain evidence="14 15">2002</strain>
    </source>
</reference>
<dbReference type="InterPro" id="IPR003594">
    <property type="entry name" value="HATPase_dom"/>
</dbReference>
<dbReference type="PROSITE" id="PS50885">
    <property type="entry name" value="HAMP"/>
    <property type="match status" value="1"/>
</dbReference>
<dbReference type="Pfam" id="PF00672">
    <property type="entry name" value="HAMP"/>
    <property type="match status" value="1"/>
</dbReference>
<evidence type="ECO:0000256" key="4">
    <source>
        <dbReference type="ARBA" id="ARBA00022553"/>
    </source>
</evidence>
<dbReference type="SUPFAM" id="SSF158472">
    <property type="entry name" value="HAMP domain-like"/>
    <property type="match status" value="1"/>
</dbReference>
<dbReference type="Pfam" id="PF00512">
    <property type="entry name" value="HisKA"/>
    <property type="match status" value="1"/>
</dbReference>
<comment type="subcellular location">
    <subcellularLocation>
        <location evidence="2">Membrane</location>
    </subcellularLocation>
</comment>
<name>B9Z8P1_9NEIS</name>
<dbReference type="InterPro" id="IPR003661">
    <property type="entry name" value="HisK_dim/P_dom"/>
</dbReference>
<evidence type="ECO:0000256" key="5">
    <source>
        <dbReference type="ARBA" id="ARBA00022679"/>
    </source>
</evidence>
<dbReference type="PROSITE" id="PS50109">
    <property type="entry name" value="HIS_KIN"/>
    <property type="match status" value="1"/>
</dbReference>
<dbReference type="Proteomes" id="UP000003165">
    <property type="component" value="Unassembled WGS sequence"/>
</dbReference>
<comment type="catalytic activity">
    <reaction evidence="1">
        <text>ATP + protein L-histidine = ADP + protein N-phospho-L-histidine.</text>
        <dbReference type="EC" id="2.7.13.3"/>
    </reaction>
</comment>
<dbReference type="PANTHER" id="PTHR45436">
    <property type="entry name" value="SENSOR HISTIDINE KINASE YKOH"/>
    <property type="match status" value="1"/>
</dbReference>
<keyword evidence="6 11" id="KW-0812">Transmembrane</keyword>
<evidence type="ECO:0000256" key="6">
    <source>
        <dbReference type="ARBA" id="ARBA00022692"/>
    </source>
</evidence>
<evidence type="ECO:0000256" key="7">
    <source>
        <dbReference type="ARBA" id="ARBA00022777"/>
    </source>
</evidence>
<feature type="transmembrane region" description="Helical" evidence="11">
    <location>
        <begin position="165"/>
        <end position="185"/>
    </location>
</feature>
<evidence type="ECO:0000259" key="12">
    <source>
        <dbReference type="PROSITE" id="PS50109"/>
    </source>
</evidence>
<evidence type="ECO:0000256" key="10">
    <source>
        <dbReference type="ARBA" id="ARBA00023136"/>
    </source>
</evidence>
<proteinExistence type="predicted"/>
<keyword evidence="8 11" id="KW-1133">Transmembrane helix</keyword>
<dbReference type="CDD" id="cd00082">
    <property type="entry name" value="HisKA"/>
    <property type="match status" value="1"/>
</dbReference>
<evidence type="ECO:0000259" key="13">
    <source>
        <dbReference type="PROSITE" id="PS50885"/>
    </source>
</evidence>
<dbReference type="InterPro" id="IPR005467">
    <property type="entry name" value="His_kinase_dom"/>
</dbReference>
<dbReference type="CDD" id="cd06225">
    <property type="entry name" value="HAMP"/>
    <property type="match status" value="1"/>
</dbReference>
<keyword evidence="7 14" id="KW-0418">Kinase</keyword>
<gene>
    <name evidence="14" type="ORF">FuraDRAFT_3728</name>
</gene>
<dbReference type="PANTHER" id="PTHR45436:SF5">
    <property type="entry name" value="SENSOR HISTIDINE KINASE TRCS"/>
    <property type="match status" value="1"/>
</dbReference>
<keyword evidence="4" id="KW-0597">Phosphoprotein</keyword>
<evidence type="ECO:0000256" key="2">
    <source>
        <dbReference type="ARBA" id="ARBA00004370"/>
    </source>
</evidence>
<dbReference type="EMBL" id="ACIS01000014">
    <property type="protein sequence ID" value="EEG06824.1"/>
    <property type="molecule type" value="Genomic_DNA"/>
</dbReference>
<dbReference type="SMART" id="SM00304">
    <property type="entry name" value="HAMP"/>
    <property type="match status" value="1"/>
</dbReference>
<dbReference type="NCBIfam" id="NF012163">
    <property type="entry name" value="BaeS_SmeS"/>
    <property type="match status" value="1"/>
</dbReference>
<dbReference type="InterPro" id="IPR036890">
    <property type="entry name" value="HATPase_C_sf"/>
</dbReference>
<evidence type="ECO:0000256" key="8">
    <source>
        <dbReference type="ARBA" id="ARBA00022989"/>
    </source>
</evidence>
<dbReference type="Gene3D" id="6.10.340.10">
    <property type="match status" value="1"/>
</dbReference>
<feature type="domain" description="Histidine kinase" evidence="12">
    <location>
        <begin position="246"/>
        <end position="462"/>
    </location>
</feature>
<dbReference type="InterPro" id="IPR036097">
    <property type="entry name" value="HisK_dim/P_sf"/>
</dbReference>
<comment type="caution">
    <text evidence="14">The sequence shown here is derived from an EMBL/GenBank/DDBJ whole genome shotgun (WGS) entry which is preliminary data.</text>
</comment>
<dbReference type="FunFam" id="1.10.287.130:FF:000014">
    <property type="entry name" value="Signal transduction histidine-protein kinase BaeS"/>
    <property type="match status" value="1"/>
</dbReference>
<dbReference type="EC" id="2.7.13.3" evidence="3"/>
<keyword evidence="5" id="KW-0808">Transferase</keyword>
<feature type="domain" description="HAMP" evidence="13">
    <location>
        <begin position="186"/>
        <end position="238"/>
    </location>
</feature>
<dbReference type="SMART" id="SM00387">
    <property type="entry name" value="HATPase_c"/>
    <property type="match status" value="1"/>
</dbReference>
<dbReference type="Gene3D" id="1.10.287.130">
    <property type="match status" value="1"/>
</dbReference>
<dbReference type="InterPro" id="IPR050428">
    <property type="entry name" value="TCS_sensor_his_kinase"/>
</dbReference>
<keyword evidence="10 11" id="KW-0472">Membrane</keyword>
<evidence type="ECO:0000313" key="15">
    <source>
        <dbReference type="Proteomes" id="UP000003165"/>
    </source>
</evidence>
<evidence type="ECO:0000256" key="11">
    <source>
        <dbReference type="SAM" id="Phobius"/>
    </source>
</evidence>
<dbReference type="Pfam" id="PF02518">
    <property type="entry name" value="HATPase_c"/>
    <property type="match status" value="1"/>
</dbReference>
<dbReference type="RefSeq" id="WP_008955745.1">
    <property type="nucleotide sequence ID" value="NZ_ACIS01000014.1"/>
</dbReference>
<dbReference type="Gene3D" id="3.30.565.10">
    <property type="entry name" value="Histidine kinase-like ATPase, C-terminal domain"/>
    <property type="match status" value="1"/>
</dbReference>
<dbReference type="eggNOG" id="COG5002">
    <property type="taxonomic scope" value="Bacteria"/>
</dbReference>
<sequence precursor="true">MKLGITSKLFFAILFCCVVVAIAIGAASRLSFKQGFLDYVSQRDAQRLETLKTSLVDAYREEGSWAFLVGNERLWRRLVRTEVHPEGPRGRHEPLPHPGFRLPLPPLTLLDSGGRVVIGAPSWPTDATRTALLLDGRTIGWLVSVPVSRLTNAADLRFQEGQLKAGWLFALLGVVLAAVVAMLLARVMLVPVKRLAAALHQLATGDYSTRVVASSRDELGQLAGDFNRLARVLENNEQMRRHFMADISHELRTPLAVLRGELEAMEDGVRTPTPEALKSLQAEVSTLSKLVDDLYELSLADVGALSYHMEVFDPADVLQQALNAFGERLQGRSIRLETRLPPGGGWTIEADPQRLLQLFNNLLENVVRYTDPGGRLRVGVSRDGECLRIDFQDSEPAVPAEALPRLFERLYRVEGSRNRASGGAGLGLALCRSIVEAHGGTIEARPSPLGGLWISLTFPLRMR</sequence>
<dbReference type="GO" id="GO:0005886">
    <property type="term" value="C:plasma membrane"/>
    <property type="evidence" value="ECO:0007669"/>
    <property type="project" value="TreeGrafter"/>
</dbReference>
<keyword evidence="15" id="KW-1185">Reference proteome</keyword>
<dbReference type="SMART" id="SM00388">
    <property type="entry name" value="HisKA"/>
    <property type="match status" value="1"/>
</dbReference>
<evidence type="ECO:0000256" key="3">
    <source>
        <dbReference type="ARBA" id="ARBA00012438"/>
    </source>
</evidence>
<dbReference type="InterPro" id="IPR003660">
    <property type="entry name" value="HAMP_dom"/>
</dbReference>
<protein>
    <recommendedName>
        <fullName evidence="3">histidine kinase</fullName>
        <ecNumber evidence="3">2.7.13.3</ecNumber>
    </recommendedName>
</protein>
<evidence type="ECO:0000256" key="9">
    <source>
        <dbReference type="ARBA" id="ARBA00023012"/>
    </source>
</evidence>
<dbReference type="SUPFAM" id="SSF55874">
    <property type="entry name" value="ATPase domain of HSP90 chaperone/DNA topoisomerase II/histidine kinase"/>
    <property type="match status" value="1"/>
</dbReference>
<dbReference type="PRINTS" id="PR00344">
    <property type="entry name" value="BCTRLSENSOR"/>
</dbReference>
<dbReference type="GO" id="GO:0000155">
    <property type="term" value="F:phosphorelay sensor kinase activity"/>
    <property type="evidence" value="ECO:0007669"/>
    <property type="project" value="InterPro"/>
</dbReference>
<keyword evidence="9" id="KW-0902">Two-component regulatory system</keyword>
<dbReference type="AlphaFoldDB" id="B9Z8P1"/>
<dbReference type="SUPFAM" id="SSF47384">
    <property type="entry name" value="Homodimeric domain of signal transducing histidine kinase"/>
    <property type="match status" value="1"/>
</dbReference>
<accession>B9Z8P1</accession>
<dbReference type="InterPro" id="IPR004358">
    <property type="entry name" value="Sig_transdc_His_kin-like_C"/>
</dbReference>
<evidence type="ECO:0000256" key="1">
    <source>
        <dbReference type="ARBA" id="ARBA00000085"/>
    </source>
</evidence>
<evidence type="ECO:0000313" key="14">
    <source>
        <dbReference type="EMBL" id="EEG06824.1"/>
    </source>
</evidence>
<organism evidence="14 15">
    <name type="scientific">Pseudogulbenkiania ferrooxidans 2002</name>
    <dbReference type="NCBI Taxonomy" id="279714"/>
    <lineage>
        <taxon>Bacteria</taxon>
        <taxon>Pseudomonadati</taxon>
        <taxon>Pseudomonadota</taxon>
        <taxon>Betaproteobacteria</taxon>
        <taxon>Neisseriales</taxon>
        <taxon>Chromobacteriaceae</taxon>
        <taxon>Pseudogulbenkiania</taxon>
    </lineage>
</organism>